<dbReference type="Proteomes" id="UP000070260">
    <property type="component" value="Plasmid pJFP838A"/>
</dbReference>
<evidence type="ECO:0000313" key="2">
    <source>
        <dbReference type="Proteomes" id="UP000070260"/>
    </source>
</evidence>
<organism evidence="1 2">
    <name type="scientific">Clostridium perfringens</name>
    <dbReference type="NCBI Taxonomy" id="1502"/>
    <lineage>
        <taxon>Bacteria</taxon>
        <taxon>Bacillati</taxon>
        <taxon>Bacillota</taxon>
        <taxon>Clostridia</taxon>
        <taxon>Eubacteriales</taxon>
        <taxon>Clostridiaceae</taxon>
        <taxon>Clostridium</taxon>
    </lineage>
</organism>
<sequence>MKRGVIVLECFKRKDSNIIDFVKTKIPFKYLKDNTKKFNELMVRLNNEFIRLELFKGDELLKYASDNNLYLNNKQHLLFKHSKGSALINISHLGFKKDNGSTTTLYPAINVENMNFLRGWTYSTGYFSDVYLVEIDEMLSFTTRDNLEIHNIYIHWIISNLEDRLYEFEFNPEVYIEPKYNILNIIEYTNPISLEFDEYIARNQSKRIDKLIVNGVSVKDYIRDVIKYKCLSSEIDIFRCCMIYGKPYKQVISYMDKVLN</sequence>
<dbReference type="AlphaFoldDB" id="A0A140GRY2"/>
<keyword evidence="1" id="KW-0614">Plasmid</keyword>
<name>A0A140GRY2_CLOPF</name>
<dbReference type="EMBL" id="CP013615">
    <property type="protein sequence ID" value="AMN31291.1"/>
    <property type="molecule type" value="Genomic_DNA"/>
</dbReference>
<gene>
    <name evidence="1" type="ORF">JFP838_pA0375</name>
</gene>
<reference evidence="1 2" key="1">
    <citation type="journal article" date="2016" name="PLoS ONE">
        <title>Plasmid Characterization and Chromosome Analysis of Two netF+ Clostridium perfringens Isolates Associated with Foal and Canine Necrotizing Enteritis.</title>
        <authorList>
            <person name="Mehdizadeh Gohari I."/>
            <person name="Kropinski A.M."/>
            <person name="Weese S.J."/>
            <person name="Parreira V.R."/>
            <person name="Whitehead A.E."/>
            <person name="Boerlin P."/>
            <person name="Prescott J.F."/>
        </authorList>
    </citation>
    <scope>NUCLEOTIDE SEQUENCE [LARGE SCALE GENOMIC DNA]</scope>
    <source>
        <strain evidence="1 2">JP838</strain>
        <plasmid evidence="2">Plasmid pJFP838A</plasmid>
    </source>
</reference>
<proteinExistence type="predicted"/>
<accession>A0A140GRY2</accession>
<geneLocation type="plasmid" evidence="1 2">
    <name>pJFP838A</name>
</geneLocation>
<evidence type="ECO:0000313" key="1">
    <source>
        <dbReference type="EMBL" id="AMN31291.1"/>
    </source>
</evidence>
<dbReference type="PATRIC" id="fig|1502.177.peg.3585"/>
<protein>
    <submittedName>
        <fullName evidence="1">Uncharacterized protein</fullName>
    </submittedName>
</protein>